<proteinExistence type="predicted"/>
<keyword evidence="2" id="KW-0560">Oxidoreductase</keyword>
<dbReference type="AlphaFoldDB" id="A0AAV5D3Q5"/>
<accession>A0AAV5D3Q5</accession>
<protein>
    <recommendedName>
        <fullName evidence="5">Tropinone reductase-like protein</fullName>
    </recommendedName>
</protein>
<dbReference type="Proteomes" id="UP001054889">
    <property type="component" value="Unassembled WGS sequence"/>
</dbReference>
<dbReference type="InterPro" id="IPR002347">
    <property type="entry name" value="SDR_fam"/>
</dbReference>
<evidence type="ECO:0000313" key="3">
    <source>
        <dbReference type="EMBL" id="GJN05045.1"/>
    </source>
</evidence>
<dbReference type="PANTHER" id="PTHR42898">
    <property type="entry name" value="TROPINONE REDUCTASE"/>
    <property type="match status" value="1"/>
</dbReference>
<dbReference type="InterPro" id="IPR045000">
    <property type="entry name" value="TR"/>
</dbReference>
<keyword evidence="1" id="KW-0521">NADP</keyword>
<dbReference type="PANTHER" id="PTHR42898:SF39">
    <property type="entry name" value="OS11G0438700 PROTEIN"/>
    <property type="match status" value="1"/>
</dbReference>
<dbReference type="InterPro" id="IPR036291">
    <property type="entry name" value="NAD(P)-bd_dom_sf"/>
</dbReference>
<gene>
    <name evidence="3" type="primary">ga22643</name>
    <name evidence="3" type="ORF">PR202_ga22643</name>
</gene>
<dbReference type="SUPFAM" id="SSF51735">
    <property type="entry name" value="NAD(P)-binding Rossmann-fold domains"/>
    <property type="match status" value="1"/>
</dbReference>
<evidence type="ECO:0000256" key="2">
    <source>
        <dbReference type="ARBA" id="ARBA00023002"/>
    </source>
</evidence>
<dbReference type="PRINTS" id="PR00081">
    <property type="entry name" value="GDHRDH"/>
</dbReference>
<evidence type="ECO:0000256" key="1">
    <source>
        <dbReference type="ARBA" id="ARBA00022857"/>
    </source>
</evidence>
<reference evidence="3" key="1">
    <citation type="journal article" date="2018" name="DNA Res.">
        <title>Multiple hybrid de novo genome assembly of finger millet, an orphan allotetraploid crop.</title>
        <authorList>
            <person name="Hatakeyama M."/>
            <person name="Aluri S."/>
            <person name="Balachadran M.T."/>
            <person name="Sivarajan S.R."/>
            <person name="Patrignani A."/>
            <person name="Gruter S."/>
            <person name="Poveda L."/>
            <person name="Shimizu-Inatsugi R."/>
            <person name="Baeten J."/>
            <person name="Francoijs K.J."/>
            <person name="Nataraja K.N."/>
            <person name="Reddy Y.A.N."/>
            <person name="Phadnis S."/>
            <person name="Ravikumar R.L."/>
            <person name="Schlapbach R."/>
            <person name="Sreeman S.M."/>
            <person name="Shimizu K.K."/>
        </authorList>
    </citation>
    <scope>NUCLEOTIDE SEQUENCE</scope>
</reference>
<dbReference type="GO" id="GO:0016491">
    <property type="term" value="F:oxidoreductase activity"/>
    <property type="evidence" value="ECO:0007669"/>
    <property type="project" value="UniProtKB-KW"/>
</dbReference>
<evidence type="ECO:0000313" key="4">
    <source>
        <dbReference type="Proteomes" id="UP001054889"/>
    </source>
</evidence>
<reference evidence="3" key="2">
    <citation type="submission" date="2021-12" db="EMBL/GenBank/DDBJ databases">
        <title>Resequencing data analysis of finger millet.</title>
        <authorList>
            <person name="Hatakeyama M."/>
            <person name="Aluri S."/>
            <person name="Balachadran M.T."/>
            <person name="Sivarajan S.R."/>
            <person name="Poveda L."/>
            <person name="Shimizu-Inatsugi R."/>
            <person name="Schlapbach R."/>
            <person name="Sreeman S.M."/>
            <person name="Shimizu K.K."/>
        </authorList>
    </citation>
    <scope>NUCLEOTIDE SEQUENCE</scope>
</reference>
<organism evidence="3 4">
    <name type="scientific">Eleusine coracana subsp. coracana</name>
    <dbReference type="NCBI Taxonomy" id="191504"/>
    <lineage>
        <taxon>Eukaryota</taxon>
        <taxon>Viridiplantae</taxon>
        <taxon>Streptophyta</taxon>
        <taxon>Embryophyta</taxon>
        <taxon>Tracheophyta</taxon>
        <taxon>Spermatophyta</taxon>
        <taxon>Magnoliopsida</taxon>
        <taxon>Liliopsida</taxon>
        <taxon>Poales</taxon>
        <taxon>Poaceae</taxon>
        <taxon>PACMAD clade</taxon>
        <taxon>Chloridoideae</taxon>
        <taxon>Cynodonteae</taxon>
        <taxon>Eleusininae</taxon>
        <taxon>Eleusine</taxon>
    </lineage>
</organism>
<dbReference type="EMBL" id="BQKI01000011">
    <property type="protein sequence ID" value="GJN05045.1"/>
    <property type="molecule type" value="Genomic_DNA"/>
</dbReference>
<sequence>MNQLTRSLAVEWAQDNIRVNCVAPGLIMTDLIKVVEPEALEQETSRIPMRRGGEPSEVASVASFLCMPAAAYITGQVIRIDGGRTISA</sequence>
<name>A0AAV5D3Q5_ELECO</name>
<dbReference type="Gene3D" id="3.40.50.720">
    <property type="entry name" value="NAD(P)-binding Rossmann-like Domain"/>
    <property type="match status" value="1"/>
</dbReference>
<evidence type="ECO:0008006" key="5">
    <source>
        <dbReference type="Google" id="ProtNLM"/>
    </source>
</evidence>
<dbReference type="Pfam" id="PF13561">
    <property type="entry name" value="adh_short_C2"/>
    <property type="match status" value="1"/>
</dbReference>
<comment type="caution">
    <text evidence="3">The sequence shown here is derived from an EMBL/GenBank/DDBJ whole genome shotgun (WGS) entry which is preliminary data.</text>
</comment>
<keyword evidence="4" id="KW-1185">Reference proteome</keyword>